<gene>
    <name evidence="2" type="ORF">LIP_1751</name>
</gene>
<accession>A0A0K2SKP5</accession>
<organism evidence="2 3">
    <name type="scientific">Limnochorda pilosa</name>
    <dbReference type="NCBI Taxonomy" id="1555112"/>
    <lineage>
        <taxon>Bacteria</taxon>
        <taxon>Bacillati</taxon>
        <taxon>Bacillota</taxon>
        <taxon>Limnochordia</taxon>
        <taxon>Limnochordales</taxon>
        <taxon>Limnochordaceae</taxon>
        <taxon>Limnochorda</taxon>
    </lineage>
</organism>
<keyword evidence="1" id="KW-1133">Transmembrane helix</keyword>
<feature type="transmembrane region" description="Helical" evidence="1">
    <location>
        <begin position="46"/>
        <end position="71"/>
    </location>
</feature>
<protein>
    <submittedName>
        <fullName evidence="2">Uncharacterized protein</fullName>
    </submittedName>
</protein>
<proteinExistence type="predicted"/>
<name>A0A0K2SKP5_LIMPI</name>
<dbReference type="Proteomes" id="UP000065807">
    <property type="component" value="Chromosome"/>
</dbReference>
<reference evidence="3" key="1">
    <citation type="submission" date="2015-07" db="EMBL/GenBank/DDBJ databases">
        <title>Complete genome sequence and phylogenetic analysis of Limnochorda pilosa.</title>
        <authorList>
            <person name="Watanabe M."/>
            <person name="Kojima H."/>
            <person name="Fukui M."/>
        </authorList>
    </citation>
    <scope>NUCLEOTIDE SEQUENCE [LARGE SCALE GENOMIC DNA]</scope>
    <source>
        <strain evidence="3">HC45</strain>
    </source>
</reference>
<dbReference type="KEGG" id="lpil:LIP_1751"/>
<dbReference type="EMBL" id="AP014924">
    <property type="protein sequence ID" value="BAS27597.1"/>
    <property type="molecule type" value="Genomic_DNA"/>
</dbReference>
<dbReference type="STRING" id="1555112.LIP_1751"/>
<sequence length="72" mass="7860">MLLWLAVLLGWLVLAAGGMGQAAGLRCRDADGRSTAARWARRWRRVAGWAAIGWGLALLWIFLDTLLAAVAR</sequence>
<evidence type="ECO:0000256" key="1">
    <source>
        <dbReference type="SAM" id="Phobius"/>
    </source>
</evidence>
<evidence type="ECO:0000313" key="2">
    <source>
        <dbReference type="EMBL" id="BAS27597.1"/>
    </source>
</evidence>
<keyword evidence="1" id="KW-0472">Membrane</keyword>
<keyword evidence="3" id="KW-1185">Reference proteome</keyword>
<evidence type="ECO:0000313" key="3">
    <source>
        <dbReference type="Proteomes" id="UP000065807"/>
    </source>
</evidence>
<reference evidence="3" key="2">
    <citation type="journal article" date="2016" name="Int. J. Syst. Evol. Microbiol.">
        <title>Complete genome sequence and cell structure of Limnochorda pilosa, a Gram-negative spore-former within the phylum Firmicutes.</title>
        <authorList>
            <person name="Watanabe M."/>
            <person name="Kojima H."/>
            <person name="Fukui M."/>
        </authorList>
    </citation>
    <scope>NUCLEOTIDE SEQUENCE [LARGE SCALE GENOMIC DNA]</scope>
    <source>
        <strain evidence="3">HC45</strain>
    </source>
</reference>
<dbReference type="RefSeq" id="WP_068136670.1">
    <property type="nucleotide sequence ID" value="NZ_AP014924.1"/>
</dbReference>
<dbReference type="AlphaFoldDB" id="A0A0K2SKP5"/>
<keyword evidence="1" id="KW-0812">Transmembrane</keyword>